<evidence type="ECO:0000313" key="1">
    <source>
        <dbReference type="EMBL" id="EIE86743.1"/>
    </source>
</evidence>
<dbReference type="GeneID" id="93618419"/>
<proteinExistence type="predicted"/>
<keyword evidence="2" id="KW-1185">Reference proteome</keyword>
<dbReference type="AlphaFoldDB" id="I1CE63"/>
<name>I1CE63_RHIO9</name>
<evidence type="ECO:0000313" key="2">
    <source>
        <dbReference type="Proteomes" id="UP000009138"/>
    </source>
</evidence>
<dbReference type="VEuPathDB" id="FungiDB:RO3G_11454"/>
<dbReference type="Proteomes" id="UP000009138">
    <property type="component" value="Unassembled WGS sequence"/>
</dbReference>
<dbReference type="RefSeq" id="XP_067522139.1">
    <property type="nucleotide sequence ID" value="XM_067666038.1"/>
</dbReference>
<dbReference type="InParanoid" id="I1CE63"/>
<dbReference type="EMBL" id="CH476740">
    <property type="protein sequence ID" value="EIE86743.1"/>
    <property type="molecule type" value="Genomic_DNA"/>
</dbReference>
<protein>
    <submittedName>
        <fullName evidence="1">Uncharacterized protein</fullName>
    </submittedName>
</protein>
<sequence length="117" mass="13513">MGVPKPTDGFLLDTCSRLNLQVVSRSQRWQALEFPKGAIEKEESESRDVRSYSLFSAVDGVHMCYDPFDRSPHSCNPYFYIKKIQKWIQRSKGSRKKKNCQDSDGLALALINHDIRF</sequence>
<reference evidence="1 2" key="1">
    <citation type="journal article" date="2009" name="PLoS Genet.">
        <title>Genomic analysis of the basal lineage fungus Rhizopus oryzae reveals a whole-genome duplication.</title>
        <authorList>
            <person name="Ma L.-J."/>
            <person name="Ibrahim A.S."/>
            <person name="Skory C."/>
            <person name="Grabherr M.G."/>
            <person name="Burger G."/>
            <person name="Butler M."/>
            <person name="Elias M."/>
            <person name="Idnurm A."/>
            <person name="Lang B.F."/>
            <person name="Sone T."/>
            <person name="Abe A."/>
            <person name="Calvo S.E."/>
            <person name="Corrochano L.M."/>
            <person name="Engels R."/>
            <person name="Fu J."/>
            <person name="Hansberg W."/>
            <person name="Kim J.-M."/>
            <person name="Kodira C.D."/>
            <person name="Koehrsen M.J."/>
            <person name="Liu B."/>
            <person name="Miranda-Saavedra D."/>
            <person name="O'Leary S."/>
            <person name="Ortiz-Castellanos L."/>
            <person name="Poulter R."/>
            <person name="Rodriguez-Romero J."/>
            <person name="Ruiz-Herrera J."/>
            <person name="Shen Y.-Q."/>
            <person name="Zeng Q."/>
            <person name="Galagan J."/>
            <person name="Birren B.W."/>
            <person name="Cuomo C.A."/>
            <person name="Wickes B.L."/>
        </authorList>
    </citation>
    <scope>NUCLEOTIDE SEQUENCE [LARGE SCALE GENOMIC DNA]</scope>
    <source>
        <strain evidence="2">RA 99-880 / ATCC MYA-4621 / FGSC 9543 / NRRL 43880</strain>
    </source>
</reference>
<organism evidence="1 2">
    <name type="scientific">Rhizopus delemar (strain RA 99-880 / ATCC MYA-4621 / FGSC 9543 / NRRL 43880)</name>
    <name type="common">Mucormycosis agent</name>
    <name type="synonym">Rhizopus arrhizus var. delemar</name>
    <dbReference type="NCBI Taxonomy" id="246409"/>
    <lineage>
        <taxon>Eukaryota</taxon>
        <taxon>Fungi</taxon>
        <taxon>Fungi incertae sedis</taxon>
        <taxon>Mucoromycota</taxon>
        <taxon>Mucoromycotina</taxon>
        <taxon>Mucoromycetes</taxon>
        <taxon>Mucorales</taxon>
        <taxon>Mucorineae</taxon>
        <taxon>Rhizopodaceae</taxon>
        <taxon>Rhizopus</taxon>
    </lineage>
</organism>
<accession>I1CE63</accession>
<gene>
    <name evidence="1" type="ORF">RO3G_11454</name>
</gene>